<evidence type="ECO:0000313" key="5">
    <source>
        <dbReference type="EMBL" id="BCK54817.1"/>
    </source>
</evidence>
<organism evidence="5 6">
    <name type="scientific">Nocardia wallacei</name>
    <dbReference type="NCBI Taxonomy" id="480035"/>
    <lineage>
        <taxon>Bacteria</taxon>
        <taxon>Bacillati</taxon>
        <taxon>Actinomycetota</taxon>
        <taxon>Actinomycetes</taxon>
        <taxon>Mycobacteriales</taxon>
        <taxon>Nocardiaceae</taxon>
        <taxon>Nocardia</taxon>
    </lineage>
</organism>
<dbReference type="RefSeq" id="WP_187688018.1">
    <property type="nucleotide sequence ID" value="NZ_AP023396.1"/>
</dbReference>
<name>A0A7G1KHW3_9NOCA</name>
<dbReference type="EMBL" id="AP023396">
    <property type="protein sequence ID" value="BCK54817.1"/>
    <property type="molecule type" value="Genomic_DNA"/>
</dbReference>
<keyword evidence="2" id="KW-0238">DNA-binding</keyword>
<dbReference type="Proteomes" id="UP000516173">
    <property type="component" value="Chromosome"/>
</dbReference>
<dbReference type="Pfam" id="PF12833">
    <property type="entry name" value="HTH_18"/>
    <property type="match status" value="1"/>
</dbReference>
<proteinExistence type="predicted"/>
<gene>
    <name evidence="5" type="ORF">NWFMUON74_25890</name>
</gene>
<dbReference type="PANTHER" id="PTHR46796">
    <property type="entry name" value="HTH-TYPE TRANSCRIPTIONAL ACTIVATOR RHAS-RELATED"/>
    <property type="match status" value="1"/>
</dbReference>
<keyword evidence="6" id="KW-1185">Reference proteome</keyword>
<dbReference type="PANTHER" id="PTHR46796:SF6">
    <property type="entry name" value="ARAC SUBFAMILY"/>
    <property type="match status" value="1"/>
</dbReference>
<dbReference type="PROSITE" id="PS01124">
    <property type="entry name" value="HTH_ARAC_FAMILY_2"/>
    <property type="match status" value="1"/>
</dbReference>
<dbReference type="GO" id="GO:0003700">
    <property type="term" value="F:DNA-binding transcription factor activity"/>
    <property type="evidence" value="ECO:0007669"/>
    <property type="project" value="InterPro"/>
</dbReference>
<protein>
    <recommendedName>
        <fullName evidence="4">HTH araC/xylS-type domain-containing protein</fullName>
    </recommendedName>
</protein>
<dbReference type="InterPro" id="IPR020449">
    <property type="entry name" value="Tscrpt_reg_AraC-type_HTH"/>
</dbReference>
<keyword evidence="1" id="KW-0805">Transcription regulation</keyword>
<keyword evidence="3" id="KW-0804">Transcription</keyword>
<dbReference type="InterPro" id="IPR035418">
    <property type="entry name" value="AraC-bd_2"/>
</dbReference>
<accession>A0A7G1KHW3</accession>
<dbReference type="SUPFAM" id="SSF46689">
    <property type="entry name" value="Homeodomain-like"/>
    <property type="match status" value="1"/>
</dbReference>
<dbReference type="GeneID" id="80347142"/>
<dbReference type="InterPro" id="IPR009057">
    <property type="entry name" value="Homeodomain-like_sf"/>
</dbReference>
<evidence type="ECO:0000256" key="2">
    <source>
        <dbReference type="ARBA" id="ARBA00023125"/>
    </source>
</evidence>
<feature type="domain" description="HTH araC/xylS-type" evidence="4">
    <location>
        <begin position="214"/>
        <end position="315"/>
    </location>
</feature>
<dbReference type="InterPro" id="IPR050204">
    <property type="entry name" value="AraC_XylS_family_regulators"/>
</dbReference>
<dbReference type="PRINTS" id="PR00032">
    <property type="entry name" value="HTHARAC"/>
</dbReference>
<dbReference type="Pfam" id="PF14525">
    <property type="entry name" value="AraC_binding_2"/>
    <property type="match status" value="1"/>
</dbReference>
<evidence type="ECO:0000256" key="1">
    <source>
        <dbReference type="ARBA" id="ARBA00023015"/>
    </source>
</evidence>
<sequence>MTQLWKSADVPAAQRADAVREAVGSQVVRVDIDLPEDPREVQVDLSLSHAGPVQILTVNSMATTVTRSPRLAREETEPQLFLTLQGTGASATTQHGRQALLSTGQFAVYTTSSPYTLAFDQGLDAHFFRFPLAELAMPESAVHEVSARALGVADPVGRLTADYLRRIAESADLRSRAIADTLAQPTIDLVRAALFSSMTDPAVGKESMQTTLELRLLEYLRTHLGDHGLTAAKVAAAHHISVRHLYTVLGRAEISLGDWLRTQRLEACRRELAHPNARHRTIASIAHQWGFADATHFSRAFRTAYGMTPSAWREEKAKPSRTVAS</sequence>
<dbReference type="KEGG" id="nwl:NWFMUON74_25890"/>
<dbReference type="GO" id="GO:0043565">
    <property type="term" value="F:sequence-specific DNA binding"/>
    <property type="evidence" value="ECO:0007669"/>
    <property type="project" value="InterPro"/>
</dbReference>
<dbReference type="AlphaFoldDB" id="A0A7G1KHW3"/>
<reference evidence="5 6" key="1">
    <citation type="submission" date="2020-08" db="EMBL/GenBank/DDBJ databases">
        <title>Genome Sequencing of Nocardia wallacei strain FMUON74 and assembly.</title>
        <authorList>
            <person name="Toyokawa M."/>
            <person name="Uesaka K."/>
        </authorList>
    </citation>
    <scope>NUCLEOTIDE SEQUENCE [LARGE SCALE GENOMIC DNA]</scope>
    <source>
        <strain evidence="5 6">FMUON74</strain>
    </source>
</reference>
<dbReference type="SMART" id="SM00342">
    <property type="entry name" value="HTH_ARAC"/>
    <property type="match status" value="1"/>
</dbReference>
<evidence type="ECO:0000256" key="3">
    <source>
        <dbReference type="ARBA" id="ARBA00023163"/>
    </source>
</evidence>
<dbReference type="InterPro" id="IPR018060">
    <property type="entry name" value="HTH_AraC"/>
</dbReference>
<evidence type="ECO:0000259" key="4">
    <source>
        <dbReference type="PROSITE" id="PS01124"/>
    </source>
</evidence>
<evidence type="ECO:0000313" key="6">
    <source>
        <dbReference type="Proteomes" id="UP000516173"/>
    </source>
</evidence>
<dbReference type="Gene3D" id="1.10.10.60">
    <property type="entry name" value="Homeodomain-like"/>
    <property type="match status" value="1"/>
</dbReference>